<dbReference type="PANTHER" id="PTHR17204:SF25">
    <property type="entry name" value="RRM DOMAIN-CONTAINING PROTEIN"/>
    <property type="match status" value="1"/>
</dbReference>
<feature type="compositionally biased region" description="Basic and acidic residues" evidence="7">
    <location>
        <begin position="516"/>
        <end position="529"/>
    </location>
</feature>
<evidence type="ECO:0000256" key="3">
    <source>
        <dbReference type="ARBA" id="ARBA00022737"/>
    </source>
</evidence>
<dbReference type="SUPFAM" id="SSF54928">
    <property type="entry name" value="RNA-binding domain, RBD"/>
    <property type="match status" value="1"/>
</dbReference>
<evidence type="ECO:0000256" key="5">
    <source>
        <dbReference type="ARBA" id="ARBA00023242"/>
    </source>
</evidence>
<evidence type="ECO:0000256" key="6">
    <source>
        <dbReference type="PROSITE-ProRule" id="PRU00176"/>
    </source>
</evidence>
<dbReference type="InterPro" id="IPR000504">
    <property type="entry name" value="RRM_dom"/>
</dbReference>
<evidence type="ECO:0000259" key="8">
    <source>
        <dbReference type="PROSITE" id="PS50102"/>
    </source>
</evidence>
<feature type="compositionally biased region" description="Gly residues" evidence="7">
    <location>
        <begin position="661"/>
        <end position="677"/>
    </location>
</feature>
<dbReference type="GO" id="GO:0005634">
    <property type="term" value="C:nucleus"/>
    <property type="evidence" value="ECO:0007669"/>
    <property type="project" value="UniProtKB-SubCell"/>
</dbReference>
<dbReference type="OrthoDB" id="360390at2759"/>
<dbReference type="InterPro" id="IPR059164">
    <property type="entry name" value="HAT_PRP39_C"/>
</dbReference>
<evidence type="ECO:0000256" key="7">
    <source>
        <dbReference type="SAM" id="MobiDB-lite"/>
    </source>
</evidence>
<evidence type="ECO:0000313" key="9">
    <source>
        <dbReference type="EMBL" id="ABO95560.1"/>
    </source>
</evidence>
<dbReference type="Pfam" id="PF23241">
    <property type="entry name" value="HAT_PRP39_C"/>
    <property type="match status" value="1"/>
</dbReference>
<dbReference type="Proteomes" id="UP000001568">
    <property type="component" value="Chromosome 4"/>
</dbReference>
<dbReference type="EMBL" id="CP000584">
    <property type="protein sequence ID" value="ABO95560.1"/>
    <property type="molecule type" value="Genomic_DNA"/>
</dbReference>
<dbReference type="Gene3D" id="3.30.70.330">
    <property type="match status" value="1"/>
</dbReference>
<comment type="subcellular location">
    <subcellularLocation>
        <location evidence="1">Nucleus</location>
    </subcellularLocation>
</comment>
<dbReference type="STRING" id="436017.A4RW58"/>
<keyword evidence="5" id="KW-0539">Nucleus</keyword>
<dbReference type="GO" id="GO:0008380">
    <property type="term" value="P:RNA splicing"/>
    <property type="evidence" value="ECO:0007669"/>
    <property type="project" value="UniProtKB-KW"/>
</dbReference>
<dbReference type="AlphaFoldDB" id="A4RW58"/>
<dbReference type="Gramene" id="ABO95560">
    <property type="protein sequence ID" value="ABO95560"/>
    <property type="gene ID" value="OSTLU_31221"/>
</dbReference>
<dbReference type="GO" id="GO:0003723">
    <property type="term" value="F:RNA binding"/>
    <property type="evidence" value="ECO:0007669"/>
    <property type="project" value="UniProtKB-UniRule"/>
</dbReference>
<keyword evidence="10" id="KW-1185">Reference proteome</keyword>
<dbReference type="InterPro" id="IPR012677">
    <property type="entry name" value="Nucleotide-bd_a/b_plait_sf"/>
</dbReference>
<dbReference type="SMART" id="SM00386">
    <property type="entry name" value="HAT"/>
    <property type="match status" value="4"/>
</dbReference>
<feature type="domain" description="RRM" evidence="8">
    <location>
        <begin position="576"/>
        <end position="650"/>
    </location>
</feature>
<gene>
    <name evidence="9" type="ORF">OSTLU_31221</name>
</gene>
<dbReference type="HOGENOM" id="CLU_381030_0_0_1"/>
<dbReference type="GO" id="GO:0006397">
    <property type="term" value="P:mRNA processing"/>
    <property type="evidence" value="ECO:0007669"/>
    <property type="project" value="UniProtKB-KW"/>
</dbReference>
<feature type="region of interest" description="Disordered" evidence="7">
    <location>
        <begin position="516"/>
        <end position="537"/>
    </location>
</feature>
<dbReference type="OMA" id="WLEYTHY"/>
<protein>
    <recommendedName>
        <fullName evidence="8">RRM domain-containing protein</fullName>
    </recommendedName>
</protein>
<dbReference type="eggNOG" id="KOG0128">
    <property type="taxonomic scope" value="Eukaryota"/>
</dbReference>
<keyword evidence="6" id="KW-0694">RNA-binding</keyword>
<dbReference type="GeneID" id="5001336"/>
<evidence type="ECO:0000256" key="2">
    <source>
        <dbReference type="ARBA" id="ARBA00022664"/>
    </source>
</evidence>
<organism evidence="9 10">
    <name type="scientific">Ostreococcus lucimarinus (strain CCE9901)</name>
    <dbReference type="NCBI Taxonomy" id="436017"/>
    <lineage>
        <taxon>Eukaryota</taxon>
        <taxon>Viridiplantae</taxon>
        <taxon>Chlorophyta</taxon>
        <taxon>Mamiellophyceae</taxon>
        <taxon>Mamiellales</taxon>
        <taxon>Bathycoccaceae</taxon>
        <taxon>Ostreococcus</taxon>
    </lineage>
</organism>
<evidence type="ECO:0000256" key="4">
    <source>
        <dbReference type="ARBA" id="ARBA00023187"/>
    </source>
</evidence>
<feature type="region of interest" description="Disordered" evidence="7">
    <location>
        <begin position="646"/>
        <end position="694"/>
    </location>
</feature>
<keyword evidence="4" id="KW-0508">mRNA splicing</keyword>
<sequence>MTLEQELESDSWRDYAKAGRLIDLLRAANLRERCRTARERYNEAFAMDEARWSAWIQDELANKTTGTKRERHTRCDELFARAIEECGRTSVRLHMGRSRNAMELEADESDRRALYETATAGPGMNFNDGHLIWQAYRAFELSWAASETQKVRVKALYLRQLKIPQAQSQATLEAAKTWAADAGLHNADAAFHEAYAVGNAAKVLREPYEARLLAVTSSHEGDAKLLRAYATYIDFEMASGSPDRVVHLYERALSSLPYVAELWRDYVLYVWSISFKSAEAASRTLMLRAVRMCPSSVLWKSVLELESSYDLYTHALRTKFRDPNDYGAVLTKVLTQCVRLDDWAKASGCVTFGFEQMAKDYSPNIMAAAAIHVLKELVDYALMKDHKTTVASFIDAVFAQLAERAPFKTAAEFVILRTDTSRLIKKTQKEVLDLYDVALQRGTVEPVGLSKKTVDEETRRLAGTAMLLKAKARYLSTFAPKKYDDFNEKTNAMAAVRRYELKLACERLAANAAAKERMKSGGSRRERAAARRAGAEPIPRKRTREIPEGGDKTDMNLAGMDHDARVKTLFPTRDTQTAFVKNLSWDVTDAELMEFFTGAVSCRIVKDKATGRSRGIAYVDFGEEAALNAAIMRSGEALKGRLVDIAKSRPPGDDGPDGRGGRGGGRGSRGGGRGGGRAAPSVASGRGRGGLGLMPRAITVTRTDNGEGAQAKTNADFRAMFVKGSSQ</sequence>
<dbReference type="SMART" id="SM00360">
    <property type="entry name" value="RRM"/>
    <property type="match status" value="1"/>
</dbReference>
<dbReference type="SUPFAM" id="SSF48452">
    <property type="entry name" value="TPR-like"/>
    <property type="match status" value="1"/>
</dbReference>
<dbReference type="Gene3D" id="1.25.40.10">
    <property type="entry name" value="Tetratricopeptide repeat domain"/>
    <property type="match status" value="2"/>
</dbReference>
<dbReference type="PROSITE" id="PS50102">
    <property type="entry name" value="RRM"/>
    <property type="match status" value="1"/>
</dbReference>
<reference evidence="9 10" key="1">
    <citation type="journal article" date="2007" name="Proc. Natl. Acad. Sci. U.S.A.">
        <title>The tiny eukaryote Ostreococcus provides genomic insights into the paradox of plankton speciation.</title>
        <authorList>
            <person name="Palenik B."/>
            <person name="Grimwood J."/>
            <person name="Aerts A."/>
            <person name="Rouze P."/>
            <person name="Salamov A."/>
            <person name="Putnam N."/>
            <person name="Dupont C."/>
            <person name="Jorgensen R."/>
            <person name="Derelle E."/>
            <person name="Rombauts S."/>
            <person name="Zhou K."/>
            <person name="Otillar R."/>
            <person name="Merchant S.S."/>
            <person name="Podell S."/>
            <person name="Gaasterland T."/>
            <person name="Napoli C."/>
            <person name="Gendler K."/>
            <person name="Manuell A."/>
            <person name="Tai V."/>
            <person name="Vallon O."/>
            <person name="Piganeau G."/>
            <person name="Jancek S."/>
            <person name="Heijde M."/>
            <person name="Jabbari K."/>
            <person name="Bowler C."/>
            <person name="Lohr M."/>
            <person name="Robbens S."/>
            <person name="Werner G."/>
            <person name="Dubchak I."/>
            <person name="Pazour G.J."/>
            <person name="Ren Q."/>
            <person name="Paulsen I."/>
            <person name="Delwiche C."/>
            <person name="Schmutz J."/>
            <person name="Rokhsar D."/>
            <person name="Van de Peer Y."/>
            <person name="Moreau H."/>
            <person name="Grigoriev I.V."/>
        </authorList>
    </citation>
    <scope>NUCLEOTIDE SEQUENCE [LARGE SCALE GENOMIC DNA]</scope>
    <source>
        <strain evidence="9 10">CCE9901</strain>
    </source>
</reference>
<dbReference type="Pfam" id="PF00076">
    <property type="entry name" value="RRM_1"/>
    <property type="match status" value="1"/>
</dbReference>
<name>A4RW58_OSTLU</name>
<accession>A4RW58</accession>
<evidence type="ECO:0000313" key="10">
    <source>
        <dbReference type="Proteomes" id="UP000001568"/>
    </source>
</evidence>
<feature type="compositionally biased region" description="Basic and acidic residues" evidence="7">
    <location>
        <begin position="646"/>
        <end position="660"/>
    </location>
</feature>
<dbReference type="InterPro" id="IPR011990">
    <property type="entry name" value="TPR-like_helical_dom_sf"/>
</dbReference>
<dbReference type="InterPro" id="IPR003107">
    <property type="entry name" value="HAT"/>
</dbReference>
<keyword evidence="2" id="KW-0507">mRNA processing</keyword>
<dbReference type="PANTHER" id="PTHR17204">
    <property type="entry name" value="PRE-MRNA PROCESSING PROTEIN PRP39-RELATED"/>
    <property type="match status" value="1"/>
</dbReference>
<dbReference type="KEGG" id="olu:OSTLU_31221"/>
<evidence type="ECO:0000256" key="1">
    <source>
        <dbReference type="ARBA" id="ARBA00004123"/>
    </source>
</evidence>
<proteinExistence type="predicted"/>
<dbReference type="RefSeq" id="XP_001417267.1">
    <property type="nucleotide sequence ID" value="XM_001417230.1"/>
</dbReference>
<keyword evidence="3" id="KW-0677">Repeat</keyword>
<dbReference type="InterPro" id="IPR035979">
    <property type="entry name" value="RBD_domain_sf"/>
</dbReference>